<organism evidence="3 4">
    <name type="scientific">Myceligenerans salitolerans</name>
    <dbReference type="NCBI Taxonomy" id="1230528"/>
    <lineage>
        <taxon>Bacteria</taxon>
        <taxon>Bacillati</taxon>
        <taxon>Actinomycetota</taxon>
        <taxon>Actinomycetes</taxon>
        <taxon>Micrococcales</taxon>
        <taxon>Promicromonosporaceae</taxon>
        <taxon>Myceligenerans</taxon>
    </lineage>
</organism>
<keyword evidence="4" id="KW-1185">Reference proteome</keyword>
<comment type="caution">
    <text evidence="3">The sequence shown here is derived from an EMBL/GenBank/DDBJ whole genome shotgun (WGS) entry which is preliminary data.</text>
</comment>
<dbReference type="SUPFAM" id="SSF52467">
    <property type="entry name" value="DHS-like NAD/FAD-binding domain"/>
    <property type="match status" value="1"/>
</dbReference>
<evidence type="ECO:0000256" key="1">
    <source>
        <dbReference type="SAM" id="Coils"/>
    </source>
</evidence>
<accession>A0ABS3IA43</accession>
<dbReference type="Pfam" id="PF13289">
    <property type="entry name" value="SIR2_2"/>
    <property type="match status" value="1"/>
</dbReference>
<evidence type="ECO:0000256" key="2">
    <source>
        <dbReference type="SAM" id="MobiDB-lite"/>
    </source>
</evidence>
<evidence type="ECO:0000313" key="4">
    <source>
        <dbReference type="Proteomes" id="UP000664617"/>
    </source>
</evidence>
<protein>
    <submittedName>
        <fullName evidence="3">SIR2 family protein</fullName>
    </submittedName>
</protein>
<name>A0ABS3IA43_9MICO</name>
<dbReference type="Proteomes" id="UP000664617">
    <property type="component" value="Unassembled WGS sequence"/>
</dbReference>
<reference evidence="4" key="1">
    <citation type="submission" date="2023-07" db="EMBL/GenBank/DDBJ databases">
        <title>Myceligenerans salitolerans sp. nov., a halotolerant actinomycete isolated from a salt lake in Xinjiang, China.</title>
        <authorList>
            <person name="Guan T."/>
        </authorList>
    </citation>
    <scope>NUCLEOTIDE SEQUENCE [LARGE SCALE GENOMIC DNA]</scope>
    <source>
        <strain evidence="4">XHU 5031</strain>
    </source>
</reference>
<gene>
    <name evidence="3" type="ORF">J0911_12725</name>
</gene>
<feature type="region of interest" description="Disordered" evidence="2">
    <location>
        <begin position="1"/>
        <end position="21"/>
    </location>
</feature>
<sequence length="670" mass="73483">MTTHAAAASDERTAPGQEAARGTSFDSILTLASVLDATPGSHAVLLGAGISISAGVPSAWGVQQELIRRIARAEAAELLEEPHQWYEKRFGVEAEYGPLLEMLASTPDARQALMREFFEPESVDPEAPAPKPSSAHRSLARLAKTGKLRIFLTLNFDHLMEKALREVGIEPVVARTVEDLAGLPPLHTLRAVVVHLHGDYLSPLAMRNTDSELAVYGDGLDDFIARVLRDHALLAVGWSAEYDKALRALVDAHLLERYTSYWIDYAELQHEASALADRKKFVRIRGTADGKVGRLADAVAAIADRQARHPLSLTEAVTTAKRELGGNRVAISAHDRLREELTRLREHPDLHRPITELGRESYPQIVGRLIEASLIPAGLVAAAVYWGDERTDRWWFDDMRRFSADRSEDGVVRLLALPRLCGTMLYQAALVGSVAAGRFALSRQLLHATAERHSDQDKTLSQQLLAARNHAGNNAPSARALKALYPIFVEHLSLGERAYEEAWELADVLAMVEGLGADASLDARRNTLAAERRKVADARREIAEADNDHVEHARQRLREALEDEARALEKLAYLANVIGAHVRYTSRLGDHGVAPAVEWLLSEVRREGLQHPLVQAKFGDGTPEGLNVVLEAVSLAVGRLGTERAWQSLPPGGGAIPGYLWVDTQQVPAL</sequence>
<keyword evidence="1" id="KW-0175">Coiled coil</keyword>
<proteinExistence type="predicted"/>
<evidence type="ECO:0000313" key="3">
    <source>
        <dbReference type="EMBL" id="MBO0609891.1"/>
    </source>
</evidence>
<dbReference type="Gene3D" id="3.40.50.1220">
    <property type="entry name" value="TPP-binding domain"/>
    <property type="match status" value="1"/>
</dbReference>
<dbReference type="InterPro" id="IPR029035">
    <property type="entry name" value="DHS-like_NAD/FAD-binding_dom"/>
</dbReference>
<dbReference type="RefSeq" id="WP_207275839.1">
    <property type="nucleotide sequence ID" value="NZ_JAFMPK010000045.1"/>
</dbReference>
<dbReference type="EMBL" id="JAFMPK010000045">
    <property type="protein sequence ID" value="MBO0609891.1"/>
    <property type="molecule type" value="Genomic_DNA"/>
</dbReference>
<feature type="coiled-coil region" evidence="1">
    <location>
        <begin position="521"/>
        <end position="570"/>
    </location>
</feature>